<comment type="caution">
    <text evidence="1">The sequence shown here is derived from an EMBL/GenBank/DDBJ whole genome shotgun (WGS) entry which is preliminary data.</text>
</comment>
<gene>
    <name evidence="1" type="ORF">EGN73_05795</name>
</gene>
<dbReference type="EMBL" id="RPHB01000002">
    <property type="protein sequence ID" value="MBW3467324.1"/>
    <property type="molecule type" value="Genomic_DNA"/>
</dbReference>
<dbReference type="RefSeq" id="WP_219287576.1">
    <property type="nucleotide sequence ID" value="NZ_RPHB01000002.1"/>
</dbReference>
<evidence type="ECO:0000313" key="1">
    <source>
        <dbReference type="EMBL" id="MBW3467324.1"/>
    </source>
</evidence>
<organism evidence="1 2">
    <name type="scientific">Arthrospiribacter ruber</name>
    <dbReference type="NCBI Taxonomy" id="2487934"/>
    <lineage>
        <taxon>Bacteria</taxon>
        <taxon>Pseudomonadati</taxon>
        <taxon>Bacteroidota</taxon>
        <taxon>Cytophagia</taxon>
        <taxon>Cytophagales</taxon>
        <taxon>Cyclobacteriaceae</taxon>
        <taxon>Arthrospiribacter</taxon>
    </lineage>
</organism>
<accession>A0A951IW65</accession>
<proteinExistence type="predicted"/>
<protein>
    <submittedName>
        <fullName evidence="1">Helix-hairpin-helix domain-containing protein</fullName>
    </submittedName>
</protein>
<dbReference type="Proteomes" id="UP000727490">
    <property type="component" value="Unassembled WGS sequence"/>
</dbReference>
<reference evidence="1 2" key="1">
    <citation type="journal article" date="2020" name="Syst. Appl. Microbiol.">
        <title>Arthrospiribacter ruber gen. nov., sp. nov., a novel bacterium isolated from Arthrospira cultures.</title>
        <authorList>
            <person name="Waleron M."/>
            <person name="Misztak A."/>
            <person name="Waleron M.M."/>
            <person name="Furmaniak M."/>
            <person name="Mrozik A."/>
            <person name="Waleron K."/>
        </authorList>
    </citation>
    <scope>NUCLEOTIDE SEQUENCE [LARGE SCALE GENOMIC DNA]</scope>
    <source>
        <strain evidence="1 2">DPMB0001</strain>
    </source>
</reference>
<name>A0A951IW65_9BACT</name>
<keyword evidence="2" id="KW-1185">Reference proteome</keyword>
<dbReference type="AlphaFoldDB" id="A0A951IW65"/>
<sequence>MKLWLTLTLVFCYCLVSAQTYRKGEINTEMLVEDLFGMQREDQDYEDLYENILQLLLNPINLNKTNPEELKSIFILSPAQVNSFFEYRDHLGDLISLYELQAIPGFDLETIQKILPFVILESSEKHQGSLWERIANSRDAYFIFRQNRVWETRRGFTPPDTLSNGRLTSRYLGDPNNLYARFRIQHSKDFSLGFTLDKDPGEQFIWEPATRRYGFNFFSYHFTVYNQGKWKAVTLGDYQMQTGQGLVFGAGFAVGKGGETITTVRRSTVGIRPYTSALEFGFFRGGAATYQMGPISLTLMASDAPRDGNVAVRLDTLEREEAIITSLQSSGLHRTPTEISYRRQAREQNIGSNVHFQNKRKNLQLGANVLATRFSQAFERRPQVYNQFEFIGRENHLYSLYFAYNYQNYFFFGETAQSKSGGRGTVLGMMGSLHPKLSMSVLWRDFDRDFHSFYGNAFTEGSRPINERGLYLGLNFKPDRKFNWSFYYDQFTFPWLRFRTYAPSKGYEWLSRISYSPQRKALLFFQIREESKARNISDYPGFQSPYLLDQGRRWNYVFNLDYGLHPNWSIKSRVMGSSFQFNQRRTSGFAISQDLNADFQRWRISTRFALFDTDDFDNRQFLFERNVLWLFSIPALHGQGLRYYILGQYKLSNKLTLWARFSRTQYTDRESIGTGLQQVSGNRLTETVFQVRYQFNR</sequence>
<evidence type="ECO:0000313" key="2">
    <source>
        <dbReference type="Proteomes" id="UP000727490"/>
    </source>
</evidence>